<keyword evidence="8" id="KW-0489">Methyltransferase</keyword>
<feature type="region of interest" description="Disordered" evidence="7">
    <location>
        <begin position="422"/>
        <end position="465"/>
    </location>
</feature>
<evidence type="ECO:0000256" key="6">
    <source>
        <dbReference type="PIRNR" id="PIRNR038170"/>
    </source>
</evidence>
<dbReference type="STRING" id="1173061.A0A0J9X2K5"/>
<keyword evidence="8" id="KW-0808">Transferase</keyword>
<dbReference type="GO" id="GO:0008168">
    <property type="term" value="F:methyltransferase activity"/>
    <property type="evidence" value="ECO:0007669"/>
    <property type="project" value="UniProtKB-KW"/>
</dbReference>
<dbReference type="Gene3D" id="3.10.330.20">
    <property type="match status" value="1"/>
</dbReference>
<comment type="caution">
    <text evidence="8">The sequence shown here is derived from an EMBL/GenBank/DDBJ whole genome shotgun (WGS) entry which is preliminary data.</text>
</comment>
<protein>
    <recommendedName>
        <fullName evidence="3 6">tRNA (adenine(58)-N(1))-methyltransferase non-catalytic subunit TRM6</fullName>
    </recommendedName>
</protein>
<keyword evidence="9" id="KW-1185">Reference proteome</keyword>
<comment type="subcellular location">
    <subcellularLocation>
        <location evidence="1 6">Nucleus</location>
    </subcellularLocation>
</comment>
<evidence type="ECO:0000256" key="4">
    <source>
        <dbReference type="ARBA" id="ARBA00022694"/>
    </source>
</evidence>
<dbReference type="EMBL" id="CCBN010000001">
    <property type="protein sequence ID" value="CDO51246.1"/>
    <property type="molecule type" value="Genomic_DNA"/>
</dbReference>
<dbReference type="PANTHER" id="PTHR12945">
    <property type="entry name" value="TRANSLATION INITIATION FACTOR EIF3-RELATED"/>
    <property type="match status" value="1"/>
</dbReference>
<keyword evidence="4 6" id="KW-0819">tRNA processing</keyword>
<keyword evidence="5 6" id="KW-0539">Nucleus</keyword>
<name>A0A0J9X2K5_GEOCN</name>
<evidence type="ECO:0000313" key="9">
    <source>
        <dbReference type="Proteomes" id="UP000242525"/>
    </source>
</evidence>
<sequence length="465" mass="53447">MTSNETTQPTETEIYDKFNPARITEGNYVMIKLPSQNVRLFRMNKNGVINLGKFGTFRVNDILGHPFGYTYEIIGEKQLRVVSDQFNKDTVDELEPDEHNQELNDDPSAQQLTMEEIEQLKKESADGGREIIEKVISSHSAFLKKTTFSQEKYIKRKEQKFLKRFTPVPVGTSELLEFYLDKETHKVLDVSEESLGLVLSLANIKPGGTYLVVDDMSGLLVAALLERMQDKGTVVVAHESEHANLDCLKYMNLSEEYIEKHVKSINWLDFFEPDQAEEFTEQPSEKVRALRTHQRRQYYRRKARHDNFQFIRNIIDNKKFDALVVGTDLFLPTLIPKLLPAVGGSRPIVIYDPRKESLLETWHVLQKDLRVLAPTLMETRVRKYQTLPGRFHPHMTMRGGGGYVLWGTRVFPSEKVNAVKITRGRKRKAPEEDANANEVKKQETEQTQQEAVPATVNPEHAAEQS</sequence>
<dbReference type="PANTHER" id="PTHR12945:SF0">
    <property type="entry name" value="TRNA (ADENINE(58)-N(1))-METHYLTRANSFERASE NON-CATALYTIC SUBUNIT TRM6"/>
    <property type="match status" value="1"/>
</dbReference>
<gene>
    <name evidence="8" type="ORF">BN980_GECA01s03090g</name>
</gene>
<proteinExistence type="inferred from homology"/>
<evidence type="ECO:0000313" key="8">
    <source>
        <dbReference type="EMBL" id="CDO51246.1"/>
    </source>
</evidence>
<dbReference type="GO" id="GO:0005634">
    <property type="term" value="C:nucleus"/>
    <property type="evidence" value="ECO:0007669"/>
    <property type="project" value="UniProtKB-SubCell"/>
</dbReference>
<dbReference type="GO" id="GO:0031515">
    <property type="term" value="C:tRNA (m1A) methyltransferase complex"/>
    <property type="evidence" value="ECO:0007669"/>
    <property type="project" value="UniProtKB-UniRule"/>
</dbReference>
<evidence type="ECO:0000256" key="5">
    <source>
        <dbReference type="ARBA" id="ARBA00023242"/>
    </source>
</evidence>
<dbReference type="Pfam" id="PF04189">
    <property type="entry name" value="Gcd10p"/>
    <property type="match status" value="1"/>
</dbReference>
<dbReference type="OrthoDB" id="10254665at2759"/>
<reference evidence="8" key="1">
    <citation type="submission" date="2014-03" db="EMBL/GenBank/DDBJ databases">
        <authorList>
            <person name="Casaregola S."/>
        </authorList>
    </citation>
    <scope>NUCLEOTIDE SEQUENCE [LARGE SCALE GENOMIC DNA]</scope>
    <source>
        <strain evidence="8">CLIB 918</strain>
    </source>
</reference>
<dbReference type="AlphaFoldDB" id="A0A0J9X2K5"/>
<dbReference type="PIRSF" id="PIRSF038170">
    <property type="entry name" value="tRNA_m1A_mtfrase"/>
    <property type="match status" value="1"/>
</dbReference>
<evidence type="ECO:0000256" key="7">
    <source>
        <dbReference type="SAM" id="MobiDB-lite"/>
    </source>
</evidence>
<comment type="function">
    <text evidence="6">Substrate-binding subunit of tRNA (adenine-N1-)-methyltransferase, which catalyzes the formation of N1-methyladenine at position 58 (m1A58) in initiator methionyl-tRNA.</text>
</comment>
<evidence type="ECO:0000256" key="1">
    <source>
        <dbReference type="ARBA" id="ARBA00004123"/>
    </source>
</evidence>
<dbReference type="InterPro" id="IPR029063">
    <property type="entry name" value="SAM-dependent_MTases_sf"/>
</dbReference>
<evidence type="ECO:0000256" key="3">
    <source>
        <dbReference type="ARBA" id="ARBA00021704"/>
    </source>
</evidence>
<comment type="subunit">
    <text evidence="6">Heterotetramer.</text>
</comment>
<comment type="similarity">
    <text evidence="2 6">Belongs to the TRM6/GCD10 family.</text>
</comment>
<dbReference type="GO" id="GO:0030488">
    <property type="term" value="P:tRNA methylation"/>
    <property type="evidence" value="ECO:0007669"/>
    <property type="project" value="InterPro"/>
</dbReference>
<accession>A0A0J9X2K5</accession>
<evidence type="ECO:0000256" key="2">
    <source>
        <dbReference type="ARBA" id="ARBA00008320"/>
    </source>
</evidence>
<organism evidence="8 9">
    <name type="scientific">Geotrichum candidum</name>
    <name type="common">Oospora lactis</name>
    <name type="synonym">Dipodascus geotrichum</name>
    <dbReference type="NCBI Taxonomy" id="1173061"/>
    <lineage>
        <taxon>Eukaryota</taxon>
        <taxon>Fungi</taxon>
        <taxon>Dikarya</taxon>
        <taxon>Ascomycota</taxon>
        <taxon>Saccharomycotina</taxon>
        <taxon>Dipodascomycetes</taxon>
        <taxon>Dipodascales</taxon>
        <taxon>Dipodascaceae</taxon>
        <taxon>Geotrichum</taxon>
    </lineage>
</organism>
<dbReference type="InterPro" id="IPR017423">
    <property type="entry name" value="TRM6"/>
</dbReference>
<dbReference type="Proteomes" id="UP000242525">
    <property type="component" value="Unassembled WGS sequence"/>
</dbReference>
<dbReference type="Gene3D" id="3.40.50.150">
    <property type="entry name" value="Vaccinia Virus protein VP39"/>
    <property type="match status" value="1"/>
</dbReference>